<dbReference type="GO" id="GO:0043952">
    <property type="term" value="P:protein transport by the Sec complex"/>
    <property type="evidence" value="ECO:0007669"/>
    <property type="project" value="UniProtKB-UniRule"/>
</dbReference>
<accession>A0A3S3U7P3</accession>
<keyword evidence="2 9" id="KW-0813">Transport</keyword>
<comment type="subcellular location">
    <subcellularLocation>
        <location evidence="9">Cell membrane</location>
        <topology evidence="9">Single-pass membrane protein</topology>
    </subcellularLocation>
    <subcellularLocation>
        <location evidence="1">Membrane</location>
    </subcellularLocation>
</comment>
<proteinExistence type="inferred from homology"/>
<comment type="function">
    <text evidence="9">Essential subunit of the Sec protein translocation channel SecYEG. Clamps together the 2 halves of SecY. May contact the channel plug during translocation.</text>
</comment>
<keyword evidence="8 9" id="KW-0472">Membrane</keyword>
<keyword evidence="6 9" id="KW-1133">Transmembrane helix</keyword>
<evidence type="ECO:0000256" key="10">
    <source>
        <dbReference type="SAM" id="MobiDB-lite"/>
    </source>
</evidence>
<comment type="caution">
    <text evidence="11">The sequence shown here is derived from an EMBL/GenBank/DDBJ whole genome shotgun (WGS) entry which is preliminary data.</text>
</comment>
<evidence type="ECO:0000256" key="2">
    <source>
        <dbReference type="ARBA" id="ARBA00022448"/>
    </source>
</evidence>
<evidence type="ECO:0000256" key="1">
    <source>
        <dbReference type="ARBA" id="ARBA00004370"/>
    </source>
</evidence>
<evidence type="ECO:0000313" key="12">
    <source>
        <dbReference type="Proteomes" id="UP000287853"/>
    </source>
</evidence>
<dbReference type="GO" id="GO:0008320">
    <property type="term" value="F:protein transmembrane transporter activity"/>
    <property type="evidence" value="ECO:0007669"/>
    <property type="project" value="UniProtKB-UniRule"/>
</dbReference>
<dbReference type="Proteomes" id="UP000287853">
    <property type="component" value="Unassembled WGS sequence"/>
</dbReference>
<evidence type="ECO:0000313" key="11">
    <source>
        <dbReference type="EMBL" id="RWX44063.1"/>
    </source>
</evidence>
<evidence type="ECO:0000256" key="3">
    <source>
        <dbReference type="ARBA" id="ARBA00022475"/>
    </source>
</evidence>
<dbReference type="InterPro" id="IPR001901">
    <property type="entry name" value="Translocase_SecE/Sec61-g"/>
</dbReference>
<gene>
    <name evidence="9" type="primary">secE</name>
    <name evidence="11" type="ORF">H206_01103</name>
</gene>
<name>A0A3S3U7P3_9BACT</name>
<evidence type="ECO:0000256" key="8">
    <source>
        <dbReference type="ARBA" id="ARBA00023136"/>
    </source>
</evidence>
<dbReference type="AlphaFoldDB" id="A0A3S3U7P3"/>
<keyword evidence="12" id="KW-1185">Reference proteome</keyword>
<dbReference type="InterPro" id="IPR038379">
    <property type="entry name" value="SecE_sf"/>
</dbReference>
<keyword evidence="7 9" id="KW-0811">Translocation</keyword>
<protein>
    <recommendedName>
        <fullName evidence="9">Protein translocase subunit SecE</fullName>
    </recommendedName>
</protein>
<evidence type="ECO:0000256" key="9">
    <source>
        <dbReference type="HAMAP-Rule" id="MF_00422"/>
    </source>
</evidence>
<evidence type="ECO:0000256" key="7">
    <source>
        <dbReference type="ARBA" id="ARBA00023010"/>
    </source>
</evidence>
<dbReference type="GO" id="GO:0006605">
    <property type="term" value="P:protein targeting"/>
    <property type="evidence" value="ECO:0007669"/>
    <property type="project" value="UniProtKB-UniRule"/>
</dbReference>
<dbReference type="NCBIfam" id="TIGR00964">
    <property type="entry name" value="secE_bact"/>
    <property type="match status" value="1"/>
</dbReference>
<feature type="transmembrane region" description="Helical" evidence="9">
    <location>
        <begin position="50"/>
        <end position="71"/>
    </location>
</feature>
<comment type="subunit">
    <text evidence="9">Component of the Sec protein translocase complex. Heterotrimer consisting of SecY, SecE and SecG subunits. The heterotrimers can form oligomers, although 1 heterotrimer is thought to be able to translocate proteins. Interacts with the ribosome. Interacts with SecDF, and other proteins may be involved. Interacts with SecA.</text>
</comment>
<dbReference type="PANTHER" id="PTHR33910:SF1">
    <property type="entry name" value="PROTEIN TRANSLOCASE SUBUNIT SECE"/>
    <property type="match status" value="1"/>
</dbReference>
<dbReference type="Pfam" id="PF00584">
    <property type="entry name" value="SecE"/>
    <property type="match status" value="1"/>
</dbReference>
<dbReference type="PANTHER" id="PTHR33910">
    <property type="entry name" value="PROTEIN TRANSLOCASE SUBUNIT SECE"/>
    <property type="match status" value="1"/>
</dbReference>
<comment type="similarity">
    <text evidence="9">Belongs to the SecE/SEC61-gamma family.</text>
</comment>
<keyword evidence="4 9" id="KW-0812">Transmembrane</keyword>
<dbReference type="Gene3D" id="1.20.5.1030">
    <property type="entry name" value="Preprotein translocase secy subunit"/>
    <property type="match status" value="1"/>
</dbReference>
<dbReference type="GO" id="GO:0005886">
    <property type="term" value="C:plasma membrane"/>
    <property type="evidence" value="ECO:0007669"/>
    <property type="project" value="UniProtKB-SubCell"/>
</dbReference>
<evidence type="ECO:0000256" key="5">
    <source>
        <dbReference type="ARBA" id="ARBA00022927"/>
    </source>
</evidence>
<evidence type="ECO:0000256" key="4">
    <source>
        <dbReference type="ARBA" id="ARBA00022692"/>
    </source>
</evidence>
<dbReference type="InterPro" id="IPR005807">
    <property type="entry name" value="SecE_bac"/>
</dbReference>
<dbReference type="EMBL" id="MTKO01000102">
    <property type="protein sequence ID" value="RWX44063.1"/>
    <property type="molecule type" value="Genomic_DNA"/>
</dbReference>
<organism evidence="11 12">
    <name type="scientific">Candidatus Electrothrix aarhusensis</name>
    <dbReference type="NCBI Taxonomy" id="1859131"/>
    <lineage>
        <taxon>Bacteria</taxon>
        <taxon>Pseudomonadati</taxon>
        <taxon>Thermodesulfobacteriota</taxon>
        <taxon>Desulfobulbia</taxon>
        <taxon>Desulfobulbales</taxon>
        <taxon>Desulfobulbaceae</taxon>
        <taxon>Candidatus Electrothrix</taxon>
    </lineage>
</organism>
<dbReference type="HAMAP" id="MF_00422">
    <property type="entry name" value="SecE"/>
    <property type="match status" value="1"/>
</dbReference>
<dbReference type="GO" id="GO:0065002">
    <property type="term" value="P:intracellular protein transmembrane transport"/>
    <property type="evidence" value="ECO:0007669"/>
    <property type="project" value="UniProtKB-UniRule"/>
</dbReference>
<reference evidence="11 12" key="1">
    <citation type="submission" date="2017-01" db="EMBL/GenBank/DDBJ databases">
        <title>The cable genome- insights into the physiology and evolution of filamentous bacteria capable of sulfide oxidation via long distance electron transfer.</title>
        <authorList>
            <person name="Schreiber L."/>
            <person name="Bjerg J.T."/>
            <person name="Boggild A."/>
            <person name="Van De Vossenberg J."/>
            <person name="Meysman F."/>
            <person name="Nielsen L.P."/>
            <person name="Schramm A."/>
            <person name="Kjeldsen K.U."/>
        </authorList>
    </citation>
    <scope>NUCLEOTIDE SEQUENCE [LARGE SCALE GENOMIC DNA]</scope>
    <source>
        <strain evidence="11">MCF</strain>
    </source>
</reference>
<dbReference type="GO" id="GO:0009306">
    <property type="term" value="P:protein secretion"/>
    <property type="evidence" value="ECO:0007669"/>
    <property type="project" value="UniProtKB-UniRule"/>
</dbReference>
<evidence type="ECO:0000256" key="6">
    <source>
        <dbReference type="ARBA" id="ARBA00022989"/>
    </source>
</evidence>
<sequence length="85" mass="9329">MSNKKKKSTAKSGSGDDNASSFFLAPGNIRRFYHEVVVEFKKIVWPDRKVTFGLSGFVILLTVLLSVYLGAVDLILGKLVGLVLQ</sequence>
<feature type="region of interest" description="Disordered" evidence="10">
    <location>
        <begin position="1"/>
        <end position="20"/>
    </location>
</feature>
<keyword evidence="5 9" id="KW-0653">Protein transport</keyword>
<keyword evidence="3 9" id="KW-1003">Cell membrane</keyword>